<proteinExistence type="predicted"/>
<reference evidence="1 2" key="1">
    <citation type="journal article" date="2021" name="Int. J. Syst. Evol. Microbiol.">
        <title>Reticulibacter mediterranei gen. nov., sp. nov., within the new family Reticulibacteraceae fam. nov., and Ktedonospora formicarum gen. nov., sp. nov., Ktedonobacter robiniae sp. nov., Dictyobacter formicarum sp. nov. and Dictyobacter arantiisoli sp. nov., belonging to the class Ktedonobacteria.</title>
        <authorList>
            <person name="Yabe S."/>
            <person name="Zheng Y."/>
            <person name="Wang C.M."/>
            <person name="Sakai Y."/>
            <person name="Abe K."/>
            <person name="Yokota A."/>
            <person name="Donadio S."/>
            <person name="Cavaletti L."/>
            <person name="Monciardini P."/>
        </authorList>
    </citation>
    <scope>NUCLEOTIDE SEQUENCE [LARGE SCALE GENOMIC DNA]</scope>
    <source>
        <strain evidence="1 2">SOSP1-30</strain>
    </source>
</reference>
<evidence type="ECO:0000313" key="2">
    <source>
        <dbReference type="Proteomes" id="UP000654345"/>
    </source>
</evidence>
<dbReference type="RefSeq" id="WP_201374387.1">
    <property type="nucleotide sequence ID" value="NZ_BNJG01000002.1"/>
</dbReference>
<keyword evidence="2" id="KW-1185">Reference proteome</keyword>
<accession>A0ABQ3UZM0</accession>
<dbReference type="Proteomes" id="UP000654345">
    <property type="component" value="Unassembled WGS sequence"/>
</dbReference>
<comment type="caution">
    <text evidence="1">The sequence shown here is derived from an EMBL/GenBank/DDBJ whole genome shotgun (WGS) entry which is preliminary data.</text>
</comment>
<sequence>MRANLNRISCSTSATSFSSRLDQPSALVRWPVQTQMITWSAIVMPDSQHTRSREESEQEKMEKSMRLVEILAS</sequence>
<protein>
    <submittedName>
        <fullName evidence="1">Uncharacterized protein</fullName>
    </submittedName>
</protein>
<gene>
    <name evidence="1" type="ORF">KSB_65930</name>
</gene>
<organism evidence="1 2">
    <name type="scientific">Ktedonobacter robiniae</name>
    <dbReference type="NCBI Taxonomy" id="2778365"/>
    <lineage>
        <taxon>Bacteria</taxon>
        <taxon>Bacillati</taxon>
        <taxon>Chloroflexota</taxon>
        <taxon>Ktedonobacteria</taxon>
        <taxon>Ktedonobacterales</taxon>
        <taxon>Ktedonobacteraceae</taxon>
        <taxon>Ktedonobacter</taxon>
    </lineage>
</organism>
<name>A0ABQ3UZM0_9CHLR</name>
<evidence type="ECO:0000313" key="1">
    <source>
        <dbReference type="EMBL" id="GHO58118.1"/>
    </source>
</evidence>
<dbReference type="EMBL" id="BNJG01000002">
    <property type="protein sequence ID" value="GHO58118.1"/>
    <property type="molecule type" value="Genomic_DNA"/>
</dbReference>